<proteinExistence type="predicted"/>
<protein>
    <submittedName>
        <fullName evidence="2">Nudix hydrolase domain-containing protein</fullName>
    </submittedName>
</protein>
<dbReference type="Proteomes" id="UP000887576">
    <property type="component" value="Unplaced"/>
</dbReference>
<reference evidence="2" key="1">
    <citation type="submission" date="2022-11" db="UniProtKB">
        <authorList>
            <consortium name="WormBaseParasite"/>
        </authorList>
    </citation>
    <scope>IDENTIFICATION</scope>
</reference>
<evidence type="ECO:0000313" key="2">
    <source>
        <dbReference type="WBParaSite" id="JU765_v2.g1086.t2"/>
    </source>
</evidence>
<dbReference type="WBParaSite" id="JU765_v2.g1086.t2">
    <property type="protein sequence ID" value="JU765_v2.g1086.t2"/>
    <property type="gene ID" value="JU765_v2.g1086"/>
</dbReference>
<organism evidence="1 2">
    <name type="scientific">Panagrolaimus sp. JU765</name>
    <dbReference type="NCBI Taxonomy" id="591449"/>
    <lineage>
        <taxon>Eukaryota</taxon>
        <taxon>Metazoa</taxon>
        <taxon>Ecdysozoa</taxon>
        <taxon>Nematoda</taxon>
        <taxon>Chromadorea</taxon>
        <taxon>Rhabditida</taxon>
        <taxon>Tylenchina</taxon>
        <taxon>Panagrolaimomorpha</taxon>
        <taxon>Panagrolaimoidea</taxon>
        <taxon>Panagrolaimidae</taxon>
        <taxon>Panagrolaimus</taxon>
    </lineage>
</organism>
<name>A0AC34PX75_9BILA</name>
<accession>A0AC34PX75</accession>
<sequence length="260" mass="29742">MIHTKCRNIKIPYLRSQIYRIEVPEEKVPWEVEWPEYNPPDYTSDSLKDYTSDSLKGKPYADPEDPKDLKFNDIDGKVNRKSHFCEYAFDGEERPLNPIGRTGLRGRGTLGRWGPNHAADPIVSRIVGSKLQFVAIKRGDNGEWAIPGGMVDPGENVSDTLKREFTEEALGNISNDKLEAFWKKGHELFRGYVDDPRNTDNSWMESVVCNFHDEDGILNGCEFKAGDDAAEVKWVSVDDNVPLYASHQDFIQMLRDRHNH</sequence>
<evidence type="ECO:0000313" key="1">
    <source>
        <dbReference type="Proteomes" id="UP000887576"/>
    </source>
</evidence>